<reference evidence="1" key="1">
    <citation type="submission" date="2023-10" db="EMBL/GenBank/DDBJ databases">
        <authorList>
            <person name="Chen Y."/>
            <person name="Shah S."/>
            <person name="Dougan E. K."/>
            <person name="Thang M."/>
            <person name="Chan C."/>
        </authorList>
    </citation>
    <scope>NUCLEOTIDE SEQUENCE [LARGE SCALE GENOMIC DNA]</scope>
</reference>
<keyword evidence="2" id="KW-1185">Reference proteome</keyword>
<evidence type="ECO:0008006" key="3">
    <source>
        <dbReference type="Google" id="ProtNLM"/>
    </source>
</evidence>
<name>A0ABN9W1Y8_9DINO</name>
<dbReference type="Proteomes" id="UP001189429">
    <property type="component" value="Unassembled WGS sequence"/>
</dbReference>
<organism evidence="1 2">
    <name type="scientific">Prorocentrum cordatum</name>
    <dbReference type="NCBI Taxonomy" id="2364126"/>
    <lineage>
        <taxon>Eukaryota</taxon>
        <taxon>Sar</taxon>
        <taxon>Alveolata</taxon>
        <taxon>Dinophyceae</taxon>
        <taxon>Prorocentrales</taxon>
        <taxon>Prorocentraceae</taxon>
        <taxon>Prorocentrum</taxon>
    </lineage>
</organism>
<accession>A0ABN9W1Y8</accession>
<gene>
    <name evidence="1" type="ORF">PCOR1329_LOCUS63285</name>
</gene>
<evidence type="ECO:0000313" key="1">
    <source>
        <dbReference type="EMBL" id="CAK0880034.1"/>
    </source>
</evidence>
<sequence>MRHESVRNHLHLDGWSLFLMSSSQAQRESVEAGMCDAWSQCLGEALAADGRQRDDEAAADATVAASTGATSVGDLYRAVEVAYYHNNLHEFLNSVQARVHVPRIWRCSTRCASWAASPRTNTPLLWWCGAAAASKTSILHAWRRPHTPSGWSSTAARGRRVRAAPWLPSWRWRWARSRGLTRCAAQTLASQKCWCRGSCSAAPGGFASDRGFFGQAACARLCMFATRVSRGQCERDLVNHPSANDLNHPLPPAP</sequence>
<comment type="caution">
    <text evidence="1">The sequence shown here is derived from an EMBL/GenBank/DDBJ whole genome shotgun (WGS) entry which is preliminary data.</text>
</comment>
<dbReference type="EMBL" id="CAUYUJ010018032">
    <property type="protein sequence ID" value="CAK0880034.1"/>
    <property type="molecule type" value="Genomic_DNA"/>
</dbReference>
<protein>
    <recommendedName>
        <fullName evidence="3">Phospholipase B-like</fullName>
    </recommendedName>
</protein>
<evidence type="ECO:0000313" key="2">
    <source>
        <dbReference type="Proteomes" id="UP001189429"/>
    </source>
</evidence>
<proteinExistence type="predicted"/>